<feature type="transmembrane region" description="Helical" evidence="1">
    <location>
        <begin position="147"/>
        <end position="168"/>
    </location>
</feature>
<reference evidence="2 3" key="2">
    <citation type="submission" date="2019-01" db="EMBL/GenBank/DDBJ databases">
        <title>Motilimonas pumilus sp. nov., isolated from the gut of sea cucumber (Apostichopus japonicus).</title>
        <authorList>
            <person name="Wang F.-Q."/>
            <person name="Ren L.-H."/>
            <person name="Lin Y.-W."/>
            <person name="Sun G.-H."/>
            <person name="Du Z.-J."/>
            <person name="Zhao J.-X."/>
            <person name="Liu X.-J."/>
            <person name="Liu L.-J."/>
        </authorList>
    </citation>
    <scope>NUCLEOTIDE SEQUENCE [LARGE SCALE GENOMIC DNA]</scope>
    <source>
        <strain evidence="2 3">PLHSC7-2</strain>
    </source>
</reference>
<feature type="transmembrane region" description="Helical" evidence="1">
    <location>
        <begin position="18"/>
        <end position="36"/>
    </location>
</feature>
<name>A0A418YDN6_9GAMM</name>
<dbReference type="Proteomes" id="UP000283255">
    <property type="component" value="Unassembled WGS sequence"/>
</dbReference>
<reference evidence="2 3" key="1">
    <citation type="submission" date="2018-09" db="EMBL/GenBank/DDBJ databases">
        <authorList>
            <person name="Wang F."/>
        </authorList>
    </citation>
    <scope>NUCLEOTIDE SEQUENCE [LARGE SCALE GENOMIC DNA]</scope>
    <source>
        <strain evidence="2 3">PLHSC7-2</strain>
    </source>
</reference>
<keyword evidence="3" id="KW-1185">Reference proteome</keyword>
<organism evidence="2 3">
    <name type="scientific">Motilimonas pumila</name>
    <dbReference type="NCBI Taxonomy" id="2303987"/>
    <lineage>
        <taxon>Bacteria</taxon>
        <taxon>Pseudomonadati</taxon>
        <taxon>Pseudomonadota</taxon>
        <taxon>Gammaproteobacteria</taxon>
        <taxon>Alteromonadales</taxon>
        <taxon>Alteromonadales genera incertae sedis</taxon>
        <taxon>Motilimonas</taxon>
    </lineage>
</organism>
<evidence type="ECO:0000256" key="1">
    <source>
        <dbReference type="SAM" id="Phobius"/>
    </source>
</evidence>
<protein>
    <recommendedName>
        <fullName evidence="4">HdeD family acid-resistance protein</fullName>
    </recommendedName>
</protein>
<evidence type="ECO:0008006" key="4">
    <source>
        <dbReference type="Google" id="ProtNLM"/>
    </source>
</evidence>
<evidence type="ECO:0000313" key="3">
    <source>
        <dbReference type="Proteomes" id="UP000283255"/>
    </source>
</evidence>
<gene>
    <name evidence="2" type="ORF">D1Z90_12295</name>
</gene>
<feature type="transmembrane region" description="Helical" evidence="1">
    <location>
        <begin position="123"/>
        <end position="141"/>
    </location>
</feature>
<dbReference type="AlphaFoldDB" id="A0A418YDN6"/>
<dbReference type="RefSeq" id="WP_119911067.1">
    <property type="nucleotide sequence ID" value="NZ_QZCH01000015.1"/>
</dbReference>
<keyword evidence="1" id="KW-1133">Transmembrane helix</keyword>
<feature type="transmembrane region" description="Helical" evidence="1">
    <location>
        <begin position="66"/>
        <end position="87"/>
    </location>
</feature>
<evidence type="ECO:0000313" key="2">
    <source>
        <dbReference type="EMBL" id="RJG42641.1"/>
    </source>
</evidence>
<sequence length="177" mass="18810">MQLQADVPAQFRGQAKGAAIAMMFIGALSILLPFYFAVFSVMILGVAVLCSGLLGVLYFKQLRNQGVSVTGTMIPWLFVVLGALLLFMPQLTLTVAGFIIGGGMIFSGVMGWLAERRVINGSLWYKLTHLVTAVLGLVLVLSGASGAAWLIGVMFGINMLIAGGNLWLNVTALSRQS</sequence>
<comment type="caution">
    <text evidence="2">The sequence shown here is derived from an EMBL/GenBank/DDBJ whole genome shotgun (WGS) entry which is preliminary data.</text>
</comment>
<dbReference type="EMBL" id="QZCH01000015">
    <property type="protein sequence ID" value="RJG42641.1"/>
    <property type="molecule type" value="Genomic_DNA"/>
</dbReference>
<dbReference type="OrthoDB" id="9885147at2"/>
<feature type="transmembrane region" description="Helical" evidence="1">
    <location>
        <begin position="42"/>
        <end position="59"/>
    </location>
</feature>
<dbReference type="Pfam" id="PF03729">
    <property type="entry name" value="DUF308"/>
    <property type="match status" value="2"/>
</dbReference>
<keyword evidence="1" id="KW-0472">Membrane</keyword>
<keyword evidence="1" id="KW-0812">Transmembrane</keyword>
<feature type="transmembrane region" description="Helical" evidence="1">
    <location>
        <begin position="93"/>
        <end position="114"/>
    </location>
</feature>
<dbReference type="InterPro" id="IPR005325">
    <property type="entry name" value="DUF308_memb"/>
</dbReference>
<proteinExistence type="predicted"/>
<accession>A0A418YDN6</accession>